<dbReference type="EMBL" id="MRCU01000016">
    <property type="protein sequence ID" value="RKK07489.1"/>
    <property type="molecule type" value="Genomic_DNA"/>
</dbReference>
<organism evidence="4 5">
    <name type="scientific">Fusarium oxysporum f. sp. cepae</name>
    <dbReference type="NCBI Taxonomy" id="396571"/>
    <lineage>
        <taxon>Eukaryota</taxon>
        <taxon>Fungi</taxon>
        <taxon>Dikarya</taxon>
        <taxon>Ascomycota</taxon>
        <taxon>Pezizomycotina</taxon>
        <taxon>Sordariomycetes</taxon>
        <taxon>Hypocreomycetidae</taxon>
        <taxon>Hypocreales</taxon>
        <taxon>Nectriaceae</taxon>
        <taxon>Fusarium</taxon>
        <taxon>Fusarium oxysporum species complex</taxon>
    </lineage>
</organism>
<evidence type="ECO:0000313" key="5">
    <source>
        <dbReference type="Proteomes" id="UP000270866"/>
    </source>
</evidence>
<proteinExistence type="predicted"/>
<feature type="domain" description="HTH CENPB-type" evidence="3">
    <location>
        <begin position="51"/>
        <end position="120"/>
    </location>
</feature>
<dbReference type="Pfam" id="PF03221">
    <property type="entry name" value="HTH_Tnp_Tc5"/>
    <property type="match status" value="1"/>
</dbReference>
<dbReference type="AlphaFoldDB" id="A0A3L6MSY8"/>
<name>A0A3L6MSY8_FUSOX</name>
<keyword evidence="2" id="KW-0539">Nucleus</keyword>
<dbReference type="GO" id="GO:0003677">
    <property type="term" value="F:DNA binding"/>
    <property type="evidence" value="ECO:0007669"/>
    <property type="project" value="UniProtKB-KW"/>
</dbReference>
<dbReference type="SMART" id="SM00674">
    <property type="entry name" value="CENPB"/>
    <property type="match status" value="1"/>
</dbReference>
<evidence type="ECO:0000313" key="4">
    <source>
        <dbReference type="EMBL" id="RKK07489.1"/>
    </source>
</evidence>
<accession>A0A3L6MSY8</accession>
<reference evidence="4 5" key="1">
    <citation type="journal article" date="2018" name="Sci. Rep.">
        <title>Characterisation of pathogen-specific regions and novel effector candidates in Fusarium oxysporum f. sp. cepae.</title>
        <authorList>
            <person name="Armitage A.D."/>
            <person name="Taylor A."/>
            <person name="Sobczyk M.K."/>
            <person name="Baxter L."/>
            <person name="Greenfield B.P."/>
            <person name="Bates H.J."/>
            <person name="Wilson F."/>
            <person name="Jackson A.C."/>
            <person name="Ott S."/>
            <person name="Harrison R.J."/>
            <person name="Clarkson J.P."/>
        </authorList>
    </citation>
    <scope>NUCLEOTIDE SEQUENCE [LARGE SCALE GENOMIC DNA]</scope>
    <source>
        <strain evidence="4 5">FoC_Fus2</strain>
    </source>
</reference>
<evidence type="ECO:0000259" key="3">
    <source>
        <dbReference type="PROSITE" id="PS51253"/>
    </source>
</evidence>
<sequence length="144" mass="16781">MSQSNIEANIILALQAYQNNPELGLHRAAEIYQASYGSLWRRTNGISSRYDIIPKSRKLSDLEEQAIIRFILDLDSRGFPPRLRGIEEMANRLLADRDASPVGKRWASNFVKRHKELKTRFFRKYDYQRARLGPTTLQIHVDHI</sequence>
<evidence type="ECO:0000256" key="2">
    <source>
        <dbReference type="ARBA" id="ARBA00023242"/>
    </source>
</evidence>
<dbReference type="Pfam" id="PF05225">
    <property type="entry name" value="HTH_psq"/>
    <property type="match status" value="1"/>
</dbReference>
<evidence type="ECO:0000256" key="1">
    <source>
        <dbReference type="ARBA" id="ARBA00023125"/>
    </source>
</evidence>
<dbReference type="PROSITE" id="PS51253">
    <property type="entry name" value="HTH_CENPB"/>
    <property type="match status" value="1"/>
</dbReference>
<dbReference type="Proteomes" id="UP000270866">
    <property type="component" value="Unassembled WGS sequence"/>
</dbReference>
<dbReference type="InterPro" id="IPR006600">
    <property type="entry name" value="HTH_CenpB_DNA-bd_dom"/>
</dbReference>
<keyword evidence="1" id="KW-0238">DNA-binding</keyword>
<gene>
    <name evidence="4" type="ORF">BFJ65_g17695</name>
</gene>
<dbReference type="InterPro" id="IPR007889">
    <property type="entry name" value="HTH_Psq"/>
</dbReference>
<protein>
    <recommendedName>
        <fullName evidence="3">HTH CENPB-type domain-containing protein</fullName>
    </recommendedName>
</protein>
<comment type="caution">
    <text evidence="4">The sequence shown here is derived from an EMBL/GenBank/DDBJ whole genome shotgun (WGS) entry which is preliminary data.</text>
</comment>